<dbReference type="SUPFAM" id="SSF46689">
    <property type="entry name" value="Homeodomain-like"/>
    <property type="match status" value="1"/>
</dbReference>
<evidence type="ECO:0000313" key="7">
    <source>
        <dbReference type="Proteomes" id="UP000019678"/>
    </source>
</evidence>
<sequence>MARTKEFDREQALDRAMHVFWTKGYEATSLGDLLGAMGIARQSLYDTFGDKHALFLEALKRYSEQGVGAVHSCLDTAPSVRRAIRDMFEAIVDQSEGDKRRGCLGVSASVELAPHDPEVARFLVARQRGLEETFYRALERARTQGEIAASKDTRALARFLTSALIGLRVSATVDPSSQALRDMVRITLQALD</sequence>
<organism evidence="6 7">
    <name type="scientific">Chondromyces apiculatus DSM 436</name>
    <dbReference type="NCBI Taxonomy" id="1192034"/>
    <lineage>
        <taxon>Bacteria</taxon>
        <taxon>Pseudomonadati</taxon>
        <taxon>Myxococcota</taxon>
        <taxon>Polyangia</taxon>
        <taxon>Polyangiales</taxon>
        <taxon>Polyangiaceae</taxon>
        <taxon>Chondromyces</taxon>
    </lineage>
</organism>
<keyword evidence="2 4" id="KW-0238">DNA-binding</keyword>
<evidence type="ECO:0000256" key="4">
    <source>
        <dbReference type="PROSITE-ProRule" id="PRU00335"/>
    </source>
</evidence>
<keyword evidence="7" id="KW-1185">Reference proteome</keyword>
<protein>
    <submittedName>
        <fullName evidence="6">Transcriptional regulator, TetR family</fullName>
    </submittedName>
</protein>
<gene>
    <name evidence="6" type="ORF">CAP_0707</name>
</gene>
<keyword evidence="3" id="KW-0804">Transcription</keyword>
<dbReference type="PROSITE" id="PS50977">
    <property type="entry name" value="HTH_TETR_2"/>
    <property type="match status" value="1"/>
</dbReference>
<dbReference type="AlphaFoldDB" id="A0A017TD60"/>
<name>A0A017TD60_9BACT</name>
<dbReference type="InterPro" id="IPR009057">
    <property type="entry name" value="Homeodomain-like_sf"/>
</dbReference>
<evidence type="ECO:0000256" key="1">
    <source>
        <dbReference type="ARBA" id="ARBA00023015"/>
    </source>
</evidence>
<dbReference type="STRING" id="1192034.CAP_0707"/>
<keyword evidence="1" id="KW-0805">Transcription regulation</keyword>
<comment type="caution">
    <text evidence="6">The sequence shown here is derived from an EMBL/GenBank/DDBJ whole genome shotgun (WGS) entry which is preliminary data.</text>
</comment>
<dbReference type="Proteomes" id="UP000019678">
    <property type="component" value="Unassembled WGS sequence"/>
</dbReference>
<dbReference type="RefSeq" id="WP_044238295.1">
    <property type="nucleotide sequence ID" value="NZ_ASRX01000011.1"/>
</dbReference>
<feature type="domain" description="HTH tetR-type" evidence="5">
    <location>
        <begin position="6"/>
        <end position="66"/>
    </location>
</feature>
<reference evidence="6 7" key="1">
    <citation type="submission" date="2013-05" db="EMBL/GenBank/DDBJ databases">
        <title>Genome assembly of Chondromyces apiculatus DSM 436.</title>
        <authorList>
            <person name="Sharma G."/>
            <person name="Khatri I."/>
            <person name="Kaur C."/>
            <person name="Mayilraj S."/>
            <person name="Subramanian S."/>
        </authorList>
    </citation>
    <scope>NUCLEOTIDE SEQUENCE [LARGE SCALE GENOMIC DNA]</scope>
    <source>
        <strain evidence="6 7">DSM 436</strain>
    </source>
</reference>
<accession>A0A017TD60</accession>
<dbReference type="PANTHER" id="PTHR47506:SF1">
    <property type="entry name" value="HTH-TYPE TRANSCRIPTIONAL REGULATOR YJDC"/>
    <property type="match status" value="1"/>
</dbReference>
<dbReference type="InterPro" id="IPR036271">
    <property type="entry name" value="Tet_transcr_reg_TetR-rel_C_sf"/>
</dbReference>
<dbReference type="eggNOG" id="COG1309">
    <property type="taxonomic scope" value="Bacteria"/>
</dbReference>
<dbReference type="OrthoDB" id="270177at2"/>
<dbReference type="InterPro" id="IPR011075">
    <property type="entry name" value="TetR_C"/>
</dbReference>
<dbReference type="GO" id="GO:0003677">
    <property type="term" value="F:DNA binding"/>
    <property type="evidence" value="ECO:0007669"/>
    <property type="project" value="UniProtKB-UniRule"/>
</dbReference>
<dbReference type="Pfam" id="PF00440">
    <property type="entry name" value="TetR_N"/>
    <property type="match status" value="1"/>
</dbReference>
<dbReference type="Gene3D" id="1.10.10.60">
    <property type="entry name" value="Homeodomain-like"/>
    <property type="match status" value="1"/>
</dbReference>
<dbReference type="Gene3D" id="1.10.357.10">
    <property type="entry name" value="Tetracycline Repressor, domain 2"/>
    <property type="match status" value="1"/>
</dbReference>
<evidence type="ECO:0000256" key="2">
    <source>
        <dbReference type="ARBA" id="ARBA00023125"/>
    </source>
</evidence>
<feature type="DNA-binding region" description="H-T-H motif" evidence="4">
    <location>
        <begin position="29"/>
        <end position="48"/>
    </location>
</feature>
<dbReference type="Pfam" id="PF16925">
    <property type="entry name" value="TetR_C_13"/>
    <property type="match status" value="1"/>
</dbReference>
<dbReference type="InterPro" id="IPR001647">
    <property type="entry name" value="HTH_TetR"/>
</dbReference>
<evidence type="ECO:0000259" key="5">
    <source>
        <dbReference type="PROSITE" id="PS50977"/>
    </source>
</evidence>
<evidence type="ECO:0000313" key="6">
    <source>
        <dbReference type="EMBL" id="EYF07228.1"/>
    </source>
</evidence>
<proteinExistence type="predicted"/>
<dbReference type="SUPFAM" id="SSF48498">
    <property type="entry name" value="Tetracyclin repressor-like, C-terminal domain"/>
    <property type="match status" value="1"/>
</dbReference>
<evidence type="ECO:0000256" key="3">
    <source>
        <dbReference type="ARBA" id="ARBA00023163"/>
    </source>
</evidence>
<dbReference type="EMBL" id="ASRX01000011">
    <property type="protein sequence ID" value="EYF07228.1"/>
    <property type="molecule type" value="Genomic_DNA"/>
</dbReference>
<dbReference type="PANTHER" id="PTHR47506">
    <property type="entry name" value="TRANSCRIPTIONAL REGULATORY PROTEIN"/>
    <property type="match status" value="1"/>
</dbReference>